<evidence type="ECO:0000256" key="1">
    <source>
        <dbReference type="ARBA" id="ARBA00001913"/>
    </source>
</evidence>
<dbReference type="InterPro" id="IPR015366">
    <property type="entry name" value="S53_propep"/>
</dbReference>
<dbReference type="GO" id="GO:0008240">
    <property type="term" value="F:tripeptidyl-peptidase activity"/>
    <property type="evidence" value="ECO:0007669"/>
    <property type="project" value="TreeGrafter"/>
</dbReference>
<dbReference type="GO" id="GO:0005576">
    <property type="term" value="C:extracellular region"/>
    <property type="evidence" value="ECO:0007669"/>
    <property type="project" value="UniProtKB-SubCell"/>
</dbReference>
<evidence type="ECO:0000313" key="13">
    <source>
        <dbReference type="Proteomes" id="UP000310158"/>
    </source>
</evidence>
<feature type="compositionally biased region" description="Polar residues" evidence="10">
    <location>
        <begin position="53"/>
        <end position="67"/>
    </location>
</feature>
<evidence type="ECO:0000256" key="2">
    <source>
        <dbReference type="ARBA" id="ARBA00004239"/>
    </source>
</evidence>
<dbReference type="GO" id="GO:0046872">
    <property type="term" value="F:metal ion binding"/>
    <property type="evidence" value="ECO:0007669"/>
    <property type="project" value="UniProtKB-KW"/>
</dbReference>
<dbReference type="GO" id="GO:0006508">
    <property type="term" value="P:proteolysis"/>
    <property type="evidence" value="ECO:0007669"/>
    <property type="project" value="UniProtKB-KW"/>
</dbReference>
<dbReference type="PANTHER" id="PTHR14218:SF15">
    <property type="entry name" value="TRIPEPTIDYL-PEPTIDASE 1"/>
    <property type="match status" value="1"/>
</dbReference>
<evidence type="ECO:0000256" key="3">
    <source>
        <dbReference type="ARBA" id="ARBA00022670"/>
    </source>
</evidence>
<sequence>MVPHLALIHWTSARYHTFTPLSLLFVAFKAIMPSTTTFSSILPRISSLLRNPRLTNRGPSPTSQSLDASLAAGMRSSERSNKKLRLRNIGVRYLNKLRILPRPRETSNIPTSPRLFFPARPEPLPSMHTLTAEVGAQALSRSQSHTETPTSLVPQLDQLDSKAHYKTIKYSETAISGQDQNTTAFFHAEIGKILPPILSIEEHMRQIDTLLAMTKADFVGIDPVLVSLDSCASSSGSSTSGSEPSWSPDAPFAPGLENIDLDAVWEEFGITASVSGALNTSKFIDTDCDMGFEPDIEEQVASELERAAKDLREMGFVDADFRLLLEDSHFTVPPAGDFHASRGRTGWYQALDTVESFPSSSILTAVQDEGMLISKDIMLPLPPTSTIIDAVPSARDFPTSRGGGPDNYITKLANQNCAMIVFAPKPRQKPVSNKTSCQKFRLEDASARKNVFRSPRRDLDWYPRESPLSSTAVNIAGVLLLVASLIPLMFAKPHIPRTMRVYECRDNVLTGFVNNGPAPEQKTLILRLALVQNDFAGLEKAPYADSPPCGVQCGQHISKEEVEAFIAPSETISAVNQLLDADFYMFTRWETGMTAVHTMSYCVSVSLKDQLCPWSFHLRRFPLKNIIPPIDKMTLRGKPASSVNLTMNSVPSVCASQITPVCLEALQGIPTKLATQSSNKLGVTLSAISTPASPISSDDGMDGLSGFLDVINVLIAELNPPQLGLDDELWFNENDLPISIAINLCYAYAQLGAREVAITFASGDGGVSGVQSQSCTTLQSLSFQEHVSTSPPLGVQLVLVPRWQQPSPWAASSTISTVLHTRTMPSLPKILQKKNSALYNSTSRAFPDVAVQAKNVINAYEGGFSLVAGTSCASPIFASTITLINDELTTAGRSVVGFLNPLIYSSPSAFNDSTSSDDLGCNTNGFPAALRWGPVTSLFWLAHLLRFESGCRLVTKENSLSFTGIGNKALSFQLRAYRDSILWRQSSEDWLSHFITSNTGEDMYHDEPSILSHSIQGAVLRTHKIKL</sequence>
<dbReference type="SUPFAM" id="SSF52743">
    <property type="entry name" value="Subtilisin-like"/>
    <property type="match status" value="1"/>
</dbReference>
<proteinExistence type="predicted"/>
<dbReference type="Proteomes" id="UP000310158">
    <property type="component" value="Unassembled WGS sequence"/>
</dbReference>
<feature type="domain" description="Peptidase S53" evidence="11">
    <location>
        <begin position="626"/>
        <end position="953"/>
    </location>
</feature>
<organism evidence="12 13">
    <name type="scientific">Bondarzewia mesenterica</name>
    <dbReference type="NCBI Taxonomy" id="1095465"/>
    <lineage>
        <taxon>Eukaryota</taxon>
        <taxon>Fungi</taxon>
        <taxon>Dikarya</taxon>
        <taxon>Basidiomycota</taxon>
        <taxon>Agaricomycotina</taxon>
        <taxon>Agaricomycetes</taxon>
        <taxon>Russulales</taxon>
        <taxon>Bondarzewiaceae</taxon>
        <taxon>Bondarzewia</taxon>
    </lineage>
</organism>
<dbReference type="EMBL" id="SGPL01000129">
    <property type="protein sequence ID" value="THH17039.1"/>
    <property type="molecule type" value="Genomic_DNA"/>
</dbReference>
<keyword evidence="6" id="KW-0720">Serine protease</keyword>
<dbReference type="SUPFAM" id="SSF54897">
    <property type="entry name" value="Protease propeptides/inhibitors"/>
    <property type="match status" value="1"/>
</dbReference>
<feature type="region of interest" description="Disordered" evidence="10">
    <location>
        <begin position="51"/>
        <end position="79"/>
    </location>
</feature>
<dbReference type="InterPro" id="IPR050819">
    <property type="entry name" value="Tripeptidyl-peptidase_I"/>
</dbReference>
<evidence type="ECO:0000313" key="12">
    <source>
        <dbReference type="EMBL" id="THH17039.1"/>
    </source>
</evidence>
<evidence type="ECO:0000256" key="4">
    <source>
        <dbReference type="ARBA" id="ARBA00022723"/>
    </source>
</evidence>
<evidence type="ECO:0000256" key="7">
    <source>
        <dbReference type="ARBA" id="ARBA00022837"/>
    </source>
</evidence>
<feature type="compositionally biased region" description="Low complexity" evidence="10">
    <location>
        <begin position="232"/>
        <end position="247"/>
    </location>
</feature>
<keyword evidence="3" id="KW-0645">Protease</keyword>
<keyword evidence="4" id="KW-0479">Metal-binding</keyword>
<keyword evidence="5" id="KW-0378">Hydrolase</keyword>
<dbReference type="Pfam" id="PF09286">
    <property type="entry name" value="Pro-kuma_activ"/>
    <property type="match status" value="1"/>
</dbReference>
<evidence type="ECO:0000256" key="10">
    <source>
        <dbReference type="SAM" id="MobiDB-lite"/>
    </source>
</evidence>
<evidence type="ECO:0000256" key="8">
    <source>
        <dbReference type="ARBA" id="ARBA00023145"/>
    </source>
</evidence>
<dbReference type="GO" id="GO:0004252">
    <property type="term" value="F:serine-type endopeptidase activity"/>
    <property type="evidence" value="ECO:0007669"/>
    <property type="project" value="InterPro"/>
</dbReference>
<evidence type="ECO:0000256" key="9">
    <source>
        <dbReference type="PROSITE-ProRule" id="PRU01032"/>
    </source>
</evidence>
<dbReference type="AlphaFoldDB" id="A0A4S4LWT9"/>
<dbReference type="PANTHER" id="PTHR14218">
    <property type="entry name" value="PROTEASE S8 TRIPEPTIDYL PEPTIDASE I CLN2"/>
    <property type="match status" value="1"/>
</dbReference>
<reference evidence="12 13" key="1">
    <citation type="submission" date="2019-02" db="EMBL/GenBank/DDBJ databases">
        <title>Genome sequencing of the rare red list fungi Bondarzewia mesenterica.</title>
        <authorList>
            <person name="Buettner E."/>
            <person name="Kellner H."/>
        </authorList>
    </citation>
    <scope>NUCLEOTIDE SEQUENCE [LARGE SCALE GENOMIC DNA]</scope>
    <source>
        <strain evidence="12 13">DSM 108281</strain>
    </source>
</reference>
<keyword evidence="8" id="KW-0865">Zymogen</keyword>
<gene>
    <name evidence="12" type="ORF">EW146_g3698</name>
</gene>
<dbReference type="OrthoDB" id="409122at2759"/>
<name>A0A4S4LWT9_9AGAM</name>
<protein>
    <recommendedName>
        <fullName evidence="11">Peptidase S53 domain-containing protein</fullName>
    </recommendedName>
</protein>
<comment type="subcellular location">
    <subcellularLocation>
        <location evidence="2">Secreted</location>
        <location evidence="2">Extracellular space</location>
    </subcellularLocation>
</comment>
<feature type="region of interest" description="Disordered" evidence="10">
    <location>
        <begin position="232"/>
        <end position="252"/>
    </location>
</feature>
<comment type="cofactor">
    <cofactor evidence="1">
        <name>Ca(2+)</name>
        <dbReference type="ChEBI" id="CHEBI:29108"/>
    </cofactor>
</comment>
<evidence type="ECO:0000256" key="5">
    <source>
        <dbReference type="ARBA" id="ARBA00022801"/>
    </source>
</evidence>
<keyword evidence="7" id="KW-0106">Calcium</keyword>
<accession>A0A4S4LWT9</accession>
<comment type="caution">
    <text evidence="9">Lacks conserved residue(s) required for the propagation of feature annotation.</text>
</comment>
<evidence type="ECO:0000256" key="6">
    <source>
        <dbReference type="ARBA" id="ARBA00022825"/>
    </source>
</evidence>
<keyword evidence="13" id="KW-1185">Reference proteome</keyword>
<dbReference type="InterPro" id="IPR036852">
    <property type="entry name" value="Peptidase_S8/S53_dom_sf"/>
</dbReference>
<dbReference type="PROSITE" id="PS51695">
    <property type="entry name" value="SEDOLISIN"/>
    <property type="match status" value="1"/>
</dbReference>
<dbReference type="Gene3D" id="3.40.50.200">
    <property type="entry name" value="Peptidase S8/S53 domain"/>
    <property type="match status" value="1"/>
</dbReference>
<dbReference type="InterPro" id="IPR030400">
    <property type="entry name" value="Sedolisin_dom"/>
</dbReference>
<evidence type="ECO:0000259" key="11">
    <source>
        <dbReference type="PROSITE" id="PS51695"/>
    </source>
</evidence>
<comment type="caution">
    <text evidence="12">The sequence shown here is derived from an EMBL/GenBank/DDBJ whole genome shotgun (WGS) entry which is preliminary data.</text>
</comment>